<evidence type="ECO:0000259" key="6">
    <source>
        <dbReference type="PROSITE" id="PS50146"/>
    </source>
</evidence>
<sequence>MQTSVSTSNNSSLRLTSQQSLRRLGLCSQIANRQQTSPVVFPEKRNRGKTAKGGSIGNKNEDPKNAKRGERRIDIGDEESDLLGYEVFAGKLASDKKKYNTNAEAQTSKENASLDAFDAKLTSKAFVWGTEMLSLEDVISLSHCVGLRHFTVHAYPCRKGSCGILMRRGKSRKDYRFVASTSKDALQWVNAFADQQFYVNCLPHPMASKKQGSDSIFSEFPPESYIKCKSSPKMLVILNPRSGHGRSSKVFHSLVEPIFKLAGFELEVVKTTSAGHARKLAASVDFSTCPDGIICVGGDGIVNEVLNGLLGRDNQKEAISIPIGIIPTGSDNSLVWTVLGVRDPVSAAIAIGGLTATDVFAVEWIHTGAIHFGTTVTYFGFVSDVLELSEKHQKRFGPLRYFVAGFLKFLCLPKYSYGVEYLPAVTEAGEGKVSSDLEVIALSELYTDIMRRSSKEGLPRASSLSSIDSIMTPSRMSEAGMDATCSSAEPSEYVRAIDPKSKRLSAGRSKLTADPEVIHPQLPHTVTPSGARTRSKSRADKGRTGLTVTIDPYRSSWGNTDKEDISSTISDPGPIWDAEPRWDTEPNWDVENPIKLPMRSEDSEATEKKEMVDKSEENWVVTKGHLLGVLRKLPISRSYVKFRYSELIGAWLFVAWEMRFLHLPLDFLELSEKHQKRFGPLRYFVAGFLKFLCLPKYSYGVEYLPAVTEAGEGKVSSDLKVIALSELYTDIMRRSSKEGLPRASSLSSIDSIMTPSRMSEAGMDATCSSAEPSEYVRAIDPKSKRLSAGRSKLTADPEVIHPQLPHTVTPSGARTRSKSRADKGRTGLTVTIDPYRSSWGNTDKEDISSTISDPGPIWDAEPRWDTEPNWDVENPIKLPMRSEDSEATEKKEMVDKSEENWVVTKGHLLGVLVCNHSCKTVQSLSSQVVAPRAQYDDNTLDLLLVHGTGRLRLLRFFLCLQMGRHLSLPYVEYVKVKSVKIKPGKRTHNGCGIDGELFPVNEQVGQLDICSAIRMWCNMKRQDEKAIVYLENSFPKSVAVSRGGLGRQKKLALRLIVSCNSRVVVQRLLEFLRWFDDGFVVIRRV</sequence>
<reference evidence="7 8" key="1">
    <citation type="submission" date="2019-12" db="EMBL/GenBank/DDBJ databases">
        <authorList>
            <person name="Alioto T."/>
            <person name="Alioto T."/>
            <person name="Gomez Garrido J."/>
        </authorList>
    </citation>
    <scope>NUCLEOTIDE SEQUENCE [LARGE SCALE GENOMIC DNA]</scope>
</reference>
<dbReference type="InterPro" id="IPR045540">
    <property type="entry name" value="YegS/DAGK_C"/>
</dbReference>
<organism evidence="7 8">
    <name type="scientific">Olea europaea subsp. europaea</name>
    <dbReference type="NCBI Taxonomy" id="158383"/>
    <lineage>
        <taxon>Eukaryota</taxon>
        <taxon>Viridiplantae</taxon>
        <taxon>Streptophyta</taxon>
        <taxon>Embryophyta</taxon>
        <taxon>Tracheophyta</taxon>
        <taxon>Spermatophyta</taxon>
        <taxon>Magnoliopsida</taxon>
        <taxon>eudicotyledons</taxon>
        <taxon>Gunneridae</taxon>
        <taxon>Pentapetalae</taxon>
        <taxon>asterids</taxon>
        <taxon>lamiids</taxon>
        <taxon>Lamiales</taxon>
        <taxon>Oleaceae</taxon>
        <taxon>Oleeae</taxon>
        <taxon>Olea</taxon>
    </lineage>
</organism>
<dbReference type="Gene3D" id="2.60.200.40">
    <property type="match status" value="2"/>
</dbReference>
<dbReference type="Pfam" id="PF00781">
    <property type="entry name" value="DAGK_cat"/>
    <property type="match status" value="1"/>
</dbReference>
<evidence type="ECO:0000256" key="4">
    <source>
        <dbReference type="ARBA" id="ARBA00022840"/>
    </source>
</evidence>
<feature type="region of interest" description="Disordered" evidence="5">
    <location>
        <begin position="42"/>
        <end position="73"/>
    </location>
</feature>
<dbReference type="PANTHER" id="PTHR12358:SF111">
    <property type="entry name" value="CERAMIDE KINASE, ISOFORM A"/>
    <property type="match status" value="1"/>
</dbReference>
<evidence type="ECO:0000256" key="3">
    <source>
        <dbReference type="ARBA" id="ARBA00022777"/>
    </source>
</evidence>
<dbReference type="GO" id="GO:0016020">
    <property type="term" value="C:membrane"/>
    <property type="evidence" value="ECO:0007669"/>
    <property type="project" value="GOC"/>
</dbReference>
<evidence type="ECO:0000256" key="1">
    <source>
        <dbReference type="ARBA" id="ARBA00022679"/>
    </source>
</evidence>
<dbReference type="GO" id="GO:0001729">
    <property type="term" value="F:ceramide kinase activity"/>
    <property type="evidence" value="ECO:0007669"/>
    <property type="project" value="TreeGrafter"/>
</dbReference>
<dbReference type="InterPro" id="IPR050187">
    <property type="entry name" value="Lipid_Phosphate_FormReg"/>
</dbReference>
<keyword evidence="1" id="KW-0808">Transferase</keyword>
<evidence type="ECO:0000256" key="5">
    <source>
        <dbReference type="SAM" id="MobiDB-lite"/>
    </source>
</evidence>
<dbReference type="Pfam" id="PF19279">
    <property type="entry name" value="YegS_C"/>
    <property type="match status" value="1"/>
</dbReference>
<dbReference type="PANTHER" id="PTHR12358">
    <property type="entry name" value="SPHINGOSINE KINASE"/>
    <property type="match status" value="1"/>
</dbReference>
<keyword evidence="2" id="KW-0547">Nucleotide-binding</keyword>
<keyword evidence="8" id="KW-1185">Reference proteome</keyword>
<feature type="domain" description="DAGKc" evidence="6">
    <location>
        <begin position="229"/>
        <end position="366"/>
    </location>
</feature>
<dbReference type="EMBL" id="CACTIH010009306">
    <property type="protein sequence ID" value="CAA3029404.1"/>
    <property type="molecule type" value="Genomic_DNA"/>
</dbReference>
<keyword evidence="3 7" id="KW-0418">Kinase</keyword>
<dbReference type="OrthoDB" id="3853857at2759"/>
<dbReference type="GO" id="GO:0006672">
    <property type="term" value="P:ceramide metabolic process"/>
    <property type="evidence" value="ECO:0007669"/>
    <property type="project" value="TreeGrafter"/>
</dbReference>
<gene>
    <name evidence="7" type="ORF">OLEA9_A005206</name>
</gene>
<comment type="caution">
    <text evidence="7">The sequence shown here is derived from an EMBL/GenBank/DDBJ whole genome shotgun (WGS) entry which is preliminary data.</text>
</comment>
<feature type="region of interest" description="Disordered" evidence="5">
    <location>
        <begin position="559"/>
        <end position="582"/>
    </location>
</feature>
<proteinExistence type="predicted"/>
<evidence type="ECO:0000313" key="7">
    <source>
        <dbReference type="EMBL" id="CAA3029404.1"/>
    </source>
</evidence>
<dbReference type="Gene3D" id="3.40.50.10330">
    <property type="entry name" value="Probable inorganic polyphosphate/atp-NAD kinase, domain 1"/>
    <property type="match status" value="1"/>
</dbReference>
<dbReference type="InterPro" id="IPR001206">
    <property type="entry name" value="Diacylglycerol_kinase_cat_dom"/>
</dbReference>
<feature type="compositionally biased region" description="Basic and acidic residues" evidence="5">
    <location>
        <begin position="59"/>
        <end position="73"/>
    </location>
</feature>
<dbReference type="InterPro" id="IPR017438">
    <property type="entry name" value="ATP-NAD_kinase_N"/>
</dbReference>
<name>A0A8S0VGW2_OLEEU</name>
<dbReference type="SUPFAM" id="SSF111331">
    <property type="entry name" value="NAD kinase/diacylglycerol kinase-like"/>
    <property type="match status" value="2"/>
</dbReference>
<evidence type="ECO:0000256" key="2">
    <source>
        <dbReference type="ARBA" id="ARBA00022741"/>
    </source>
</evidence>
<dbReference type="Proteomes" id="UP000594638">
    <property type="component" value="Unassembled WGS sequence"/>
</dbReference>
<dbReference type="InterPro" id="IPR016064">
    <property type="entry name" value="NAD/diacylglycerol_kinase_sf"/>
</dbReference>
<dbReference type="SMART" id="SM00046">
    <property type="entry name" value="DAGKc"/>
    <property type="match status" value="1"/>
</dbReference>
<dbReference type="AlphaFoldDB" id="A0A8S0VGW2"/>
<feature type="region of interest" description="Disordered" evidence="5">
    <location>
        <begin position="802"/>
        <end position="823"/>
    </location>
</feature>
<dbReference type="GO" id="GO:0005524">
    <property type="term" value="F:ATP binding"/>
    <property type="evidence" value="ECO:0007669"/>
    <property type="project" value="UniProtKB-KW"/>
</dbReference>
<feature type="region of interest" description="Disordered" evidence="5">
    <location>
        <begin position="520"/>
        <end position="541"/>
    </location>
</feature>
<dbReference type="Gramene" id="OE9A005206T1">
    <property type="protein sequence ID" value="OE9A005206C1"/>
    <property type="gene ID" value="OE9A005206"/>
</dbReference>
<keyword evidence="4" id="KW-0067">ATP-binding</keyword>
<accession>A0A8S0VGW2</accession>
<dbReference type="PROSITE" id="PS50146">
    <property type="entry name" value="DAGK"/>
    <property type="match status" value="1"/>
</dbReference>
<feature type="region of interest" description="Disordered" evidence="5">
    <location>
        <begin position="841"/>
        <end position="871"/>
    </location>
</feature>
<evidence type="ECO:0000313" key="8">
    <source>
        <dbReference type="Proteomes" id="UP000594638"/>
    </source>
</evidence>
<protein>
    <submittedName>
        <fullName evidence="7">Sphingoid long-chain bases kinase 1</fullName>
    </submittedName>
</protein>